<evidence type="ECO:0000256" key="2">
    <source>
        <dbReference type="ARBA" id="ARBA00022448"/>
    </source>
</evidence>
<evidence type="ECO:0000313" key="7">
    <source>
        <dbReference type="EMBL" id="CAK0888482.1"/>
    </source>
</evidence>
<evidence type="ECO:0000256" key="4">
    <source>
        <dbReference type="ARBA" id="ARBA00022989"/>
    </source>
</evidence>
<dbReference type="PANTHER" id="PTHR10778:SF13">
    <property type="entry name" value="ADENOSINE 3'-PHOSPHO 5'-PHOSPHOSULFATE TRANSPORTER 1"/>
    <property type="match status" value="1"/>
</dbReference>
<evidence type="ECO:0000256" key="6">
    <source>
        <dbReference type="SAM" id="Phobius"/>
    </source>
</evidence>
<dbReference type="EMBL" id="CAUYUJ010019082">
    <property type="protein sequence ID" value="CAK0888482.1"/>
    <property type="molecule type" value="Genomic_DNA"/>
</dbReference>
<keyword evidence="3 6" id="KW-0812">Transmembrane</keyword>
<dbReference type="PANTHER" id="PTHR10778">
    <property type="entry name" value="SOLUTE CARRIER FAMILY 35 MEMBER B"/>
    <property type="match status" value="1"/>
</dbReference>
<sequence>MRDSRPTGPPLESNVVFPAPAPPPALPRTCAPALLGSFYAACVVGSLLVYGLWQERIMSQPYGDADNDGNGDIFTFSILLVFFTRVVGLGFALLMVVVTREPLYCQAPLWKYLLVSVPTVVASICQFEALRYVSFTMQILGKSFKTVLLMLALRSCMGKQYKILDWMVAFGVTGGVVWYMVAGPLNPEHHAGNPLWGLGLLSSFIVLDGFSSLLQDKLLAEYRNTKYNQLFHNNATSAVLSLGIWLLCGKAQESLEFCKTHPAVYMDASIMSVSAMIAQWFIHVQVQDFGRLAFAATFNLRQIVSVLASYLVYRHAISGPQIAGLSIVFAVLVFQSFAGWMYTQDEQRPLLTRADTKAPQSGGSRTAILLKRSGLGACLPCAGGRDREAV</sequence>
<protein>
    <recommendedName>
        <fullName evidence="9">Solute carrier family 35 member B1</fullName>
    </recommendedName>
</protein>
<organism evidence="7 8">
    <name type="scientific">Prorocentrum cordatum</name>
    <dbReference type="NCBI Taxonomy" id="2364126"/>
    <lineage>
        <taxon>Eukaryota</taxon>
        <taxon>Sar</taxon>
        <taxon>Alveolata</taxon>
        <taxon>Dinophyceae</taxon>
        <taxon>Prorocentrales</taxon>
        <taxon>Prorocentraceae</taxon>
        <taxon>Prorocentrum</taxon>
    </lineage>
</organism>
<feature type="transmembrane region" description="Helical" evidence="6">
    <location>
        <begin position="33"/>
        <end position="53"/>
    </location>
</feature>
<keyword evidence="4 6" id="KW-1133">Transmembrane helix</keyword>
<feature type="transmembrane region" description="Helical" evidence="6">
    <location>
        <begin position="289"/>
        <end position="310"/>
    </location>
</feature>
<evidence type="ECO:0000256" key="5">
    <source>
        <dbReference type="ARBA" id="ARBA00023136"/>
    </source>
</evidence>
<dbReference type="Proteomes" id="UP001189429">
    <property type="component" value="Unassembled WGS sequence"/>
</dbReference>
<keyword evidence="2" id="KW-0813">Transport</keyword>
<feature type="transmembrane region" description="Helical" evidence="6">
    <location>
        <begin position="163"/>
        <end position="182"/>
    </location>
</feature>
<comment type="subcellular location">
    <subcellularLocation>
        <location evidence="1">Membrane</location>
        <topology evidence="1">Multi-pass membrane protein</topology>
    </subcellularLocation>
</comment>
<feature type="transmembrane region" description="Helical" evidence="6">
    <location>
        <begin position="109"/>
        <end position="129"/>
    </location>
</feature>
<evidence type="ECO:0000313" key="8">
    <source>
        <dbReference type="Proteomes" id="UP001189429"/>
    </source>
</evidence>
<feature type="transmembrane region" description="Helical" evidence="6">
    <location>
        <begin position="194"/>
        <end position="214"/>
    </location>
</feature>
<name>A0ABN9WPA5_9DINO</name>
<proteinExistence type="predicted"/>
<feature type="transmembrane region" description="Helical" evidence="6">
    <location>
        <begin position="73"/>
        <end position="97"/>
    </location>
</feature>
<keyword evidence="5 6" id="KW-0472">Membrane</keyword>
<evidence type="ECO:0000256" key="1">
    <source>
        <dbReference type="ARBA" id="ARBA00004141"/>
    </source>
</evidence>
<accession>A0ABN9WPA5</accession>
<dbReference type="Pfam" id="PF08449">
    <property type="entry name" value="UAA"/>
    <property type="match status" value="1"/>
</dbReference>
<evidence type="ECO:0008006" key="9">
    <source>
        <dbReference type="Google" id="ProtNLM"/>
    </source>
</evidence>
<feature type="transmembrane region" description="Helical" evidence="6">
    <location>
        <begin position="235"/>
        <end position="252"/>
    </location>
</feature>
<gene>
    <name evidence="7" type="ORF">PCOR1329_LOCUS69264</name>
</gene>
<comment type="caution">
    <text evidence="7">The sequence shown here is derived from an EMBL/GenBank/DDBJ whole genome shotgun (WGS) entry which is preliminary data.</text>
</comment>
<feature type="transmembrane region" description="Helical" evidence="6">
    <location>
        <begin position="322"/>
        <end position="343"/>
    </location>
</feature>
<dbReference type="InterPro" id="IPR013657">
    <property type="entry name" value="SCL35B1-4/HUT1"/>
</dbReference>
<reference evidence="7" key="1">
    <citation type="submission" date="2023-10" db="EMBL/GenBank/DDBJ databases">
        <authorList>
            <person name="Chen Y."/>
            <person name="Shah S."/>
            <person name="Dougan E. K."/>
            <person name="Thang M."/>
            <person name="Chan C."/>
        </authorList>
    </citation>
    <scope>NUCLEOTIDE SEQUENCE [LARGE SCALE GENOMIC DNA]</scope>
</reference>
<feature type="transmembrane region" description="Helical" evidence="6">
    <location>
        <begin position="264"/>
        <end position="282"/>
    </location>
</feature>
<keyword evidence="8" id="KW-1185">Reference proteome</keyword>
<evidence type="ECO:0000256" key="3">
    <source>
        <dbReference type="ARBA" id="ARBA00022692"/>
    </source>
</evidence>